<dbReference type="PANTHER" id="PTHR19845">
    <property type="entry name" value="KATANIN P80 SUBUNIT"/>
    <property type="match status" value="1"/>
</dbReference>
<sequence length="180" mass="20128">MQLIILLYGNSQDTQPQTTGRELTFRNDDNITEELLQNHDVLLSTLRSRLTKLQVVRHFWERNDIKGAMNAMRKLPDHSVGVCQRIFQVCSLFCSLKSDLFLLQVHADVVSVLLGKMEIITLDLFSCLLPLLLGLLDSKIDRHANVSLEMLLKLVAVFGTVVNSTISAPAAVGVDLQAEQ</sequence>
<keyword evidence="6" id="KW-1185">Reference proteome</keyword>
<gene>
    <name evidence="5" type="ORF">RJ639_038580</name>
</gene>
<feature type="domain" description="Katanin p80 subunit C-terminal" evidence="4">
    <location>
        <begin position="105"/>
        <end position="180"/>
    </location>
</feature>
<dbReference type="AlphaFoldDB" id="A0AA88WJ00"/>
<reference evidence="5" key="1">
    <citation type="submission" date="2022-12" db="EMBL/GenBank/DDBJ databases">
        <title>Draft genome assemblies for two species of Escallonia (Escalloniales).</title>
        <authorList>
            <person name="Chanderbali A."/>
            <person name="Dervinis C."/>
            <person name="Anghel I."/>
            <person name="Soltis D."/>
            <person name="Soltis P."/>
            <person name="Zapata F."/>
        </authorList>
    </citation>
    <scope>NUCLEOTIDE SEQUENCE</scope>
    <source>
        <strain evidence="5">UCBG64.0493</strain>
        <tissue evidence="5">Leaf</tissue>
    </source>
</reference>
<dbReference type="InterPro" id="IPR028021">
    <property type="entry name" value="Katanin_C-terminal"/>
</dbReference>
<dbReference type="PANTHER" id="PTHR19845:SF15">
    <property type="entry name" value="KATANIN P80 WD40 REPEAT-CONTAINING SUBUNIT B1 HOMOLOG KTN80.2"/>
    <property type="match status" value="1"/>
</dbReference>
<dbReference type="Proteomes" id="UP001188597">
    <property type="component" value="Unassembled WGS sequence"/>
</dbReference>
<keyword evidence="3" id="KW-0206">Cytoskeleton</keyword>
<dbReference type="GO" id="GO:0008017">
    <property type="term" value="F:microtubule binding"/>
    <property type="evidence" value="ECO:0007669"/>
    <property type="project" value="InterPro"/>
</dbReference>
<name>A0AA88WJ00_9ASTE</name>
<dbReference type="GO" id="GO:0007019">
    <property type="term" value="P:microtubule depolymerization"/>
    <property type="evidence" value="ECO:0007669"/>
    <property type="project" value="TreeGrafter"/>
</dbReference>
<dbReference type="Pfam" id="PF13925">
    <property type="entry name" value="Katanin_con80"/>
    <property type="match status" value="2"/>
</dbReference>
<evidence type="ECO:0000313" key="6">
    <source>
        <dbReference type="Proteomes" id="UP001188597"/>
    </source>
</evidence>
<dbReference type="GO" id="GO:0008352">
    <property type="term" value="C:katanin complex"/>
    <property type="evidence" value="ECO:0007669"/>
    <property type="project" value="TreeGrafter"/>
</dbReference>
<proteinExistence type="predicted"/>
<organism evidence="5 6">
    <name type="scientific">Escallonia herrerae</name>
    <dbReference type="NCBI Taxonomy" id="1293975"/>
    <lineage>
        <taxon>Eukaryota</taxon>
        <taxon>Viridiplantae</taxon>
        <taxon>Streptophyta</taxon>
        <taxon>Embryophyta</taxon>
        <taxon>Tracheophyta</taxon>
        <taxon>Spermatophyta</taxon>
        <taxon>Magnoliopsida</taxon>
        <taxon>eudicotyledons</taxon>
        <taxon>Gunneridae</taxon>
        <taxon>Pentapetalae</taxon>
        <taxon>asterids</taxon>
        <taxon>campanulids</taxon>
        <taxon>Escalloniales</taxon>
        <taxon>Escalloniaceae</taxon>
        <taxon>Escallonia</taxon>
    </lineage>
</organism>
<accession>A0AA88WJ00</accession>
<evidence type="ECO:0000259" key="4">
    <source>
        <dbReference type="Pfam" id="PF13925"/>
    </source>
</evidence>
<feature type="domain" description="Katanin p80 subunit C-terminal" evidence="4">
    <location>
        <begin position="37"/>
        <end position="80"/>
    </location>
</feature>
<evidence type="ECO:0000313" key="5">
    <source>
        <dbReference type="EMBL" id="KAK3028512.1"/>
    </source>
</evidence>
<protein>
    <recommendedName>
        <fullName evidence="4">Katanin p80 subunit C-terminal domain-containing protein</fullName>
    </recommendedName>
</protein>
<comment type="subcellular location">
    <subcellularLocation>
        <location evidence="1">Cytoplasm</location>
        <location evidence="1">Cytoskeleton</location>
    </subcellularLocation>
</comment>
<evidence type="ECO:0000256" key="3">
    <source>
        <dbReference type="ARBA" id="ARBA00023212"/>
    </source>
</evidence>
<evidence type="ECO:0000256" key="1">
    <source>
        <dbReference type="ARBA" id="ARBA00004245"/>
    </source>
</evidence>
<comment type="caution">
    <text evidence="5">The sequence shown here is derived from an EMBL/GenBank/DDBJ whole genome shotgun (WGS) entry which is preliminary data.</text>
</comment>
<evidence type="ECO:0000256" key="2">
    <source>
        <dbReference type="ARBA" id="ARBA00022490"/>
    </source>
</evidence>
<feature type="non-terminal residue" evidence="5">
    <location>
        <position position="180"/>
    </location>
</feature>
<dbReference type="EMBL" id="JAVXUP010000416">
    <property type="protein sequence ID" value="KAK3028512.1"/>
    <property type="molecule type" value="Genomic_DNA"/>
</dbReference>
<keyword evidence="2" id="KW-0963">Cytoplasm</keyword>